<dbReference type="GO" id="GO:0019867">
    <property type="term" value="C:outer membrane"/>
    <property type="evidence" value="ECO:0007669"/>
    <property type="project" value="InterPro"/>
</dbReference>
<feature type="domain" description="DUF5982" evidence="5">
    <location>
        <begin position="42"/>
        <end position="105"/>
    </location>
</feature>
<dbReference type="PANTHER" id="PTHR34597:SF3">
    <property type="entry name" value="OUTER MEMBRANE TRANSPORTER CDIB"/>
    <property type="match status" value="1"/>
</dbReference>
<dbReference type="GO" id="GO:0046819">
    <property type="term" value="P:protein secretion by the type V secretion system"/>
    <property type="evidence" value="ECO:0007669"/>
    <property type="project" value="TreeGrafter"/>
</dbReference>
<comment type="caution">
    <text evidence="6">The sequence shown here is derived from an EMBL/GenBank/DDBJ whole genome shotgun (WGS) entry which is preliminary data.</text>
</comment>
<dbReference type="InterPro" id="IPR000184">
    <property type="entry name" value="Bac_surfAg_D15"/>
</dbReference>
<accession>A0A4R9LJ23</accession>
<dbReference type="InterPro" id="IPR046024">
    <property type="entry name" value="DUF5982"/>
</dbReference>
<protein>
    <submittedName>
        <fullName evidence="6">Peptide-binding protein</fullName>
    </submittedName>
</protein>
<evidence type="ECO:0000313" key="7">
    <source>
        <dbReference type="Proteomes" id="UP000298264"/>
    </source>
</evidence>
<feature type="chain" id="PRO_5020681695" evidence="3">
    <location>
        <begin position="23"/>
        <end position="508"/>
    </location>
</feature>
<dbReference type="AlphaFoldDB" id="A0A4R9LJ23"/>
<dbReference type="GO" id="GO:0008320">
    <property type="term" value="F:protein transmembrane transporter activity"/>
    <property type="evidence" value="ECO:0007669"/>
    <property type="project" value="TreeGrafter"/>
</dbReference>
<organism evidence="6 7">
    <name type="scientific">Leptospira ilyithenensis</name>
    <dbReference type="NCBI Taxonomy" id="2484901"/>
    <lineage>
        <taxon>Bacteria</taxon>
        <taxon>Pseudomonadati</taxon>
        <taxon>Spirochaetota</taxon>
        <taxon>Spirochaetia</taxon>
        <taxon>Leptospirales</taxon>
        <taxon>Leptospiraceae</taxon>
        <taxon>Leptospira</taxon>
    </lineage>
</organism>
<dbReference type="NCBIfam" id="NF047779">
    <property type="entry name" value="Omp85_fam"/>
    <property type="match status" value="1"/>
</dbReference>
<dbReference type="OrthoDB" id="9776356at2"/>
<keyword evidence="7" id="KW-1185">Reference proteome</keyword>
<evidence type="ECO:0000259" key="5">
    <source>
        <dbReference type="Pfam" id="PF19412"/>
    </source>
</evidence>
<dbReference type="GO" id="GO:0098046">
    <property type="term" value="C:type V protein secretion system complex"/>
    <property type="evidence" value="ECO:0007669"/>
    <property type="project" value="TreeGrafter"/>
</dbReference>
<dbReference type="Pfam" id="PF01103">
    <property type="entry name" value="Omp85"/>
    <property type="match status" value="1"/>
</dbReference>
<proteinExistence type="predicted"/>
<evidence type="ECO:0000313" key="6">
    <source>
        <dbReference type="EMBL" id="TGN06867.1"/>
    </source>
</evidence>
<evidence type="ECO:0000259" key="4">
    <source>
        <dbReference type="Pfam" id="PF01103"/>
    </source>
</evidence>
<feature type="signal peptide" evidence="3">
    <location>
        <begin position="1"/>
        <end position="22"/>
    </location>
</feature>
<evidence type="ECO:0000256" key="3">
    <source>
        <dbReference type="SAM" id="SignalP"/>
    </source>
</evidence>
<gene>
    <name evidence="6" type="ORF">EHS11_17125</name>
</gene>
<dbReference type="PANTHER" id="PTHR34597">
    <property type="entry name" value="SLR1661 PROTEIN"/>
    <property type="match status" value="1"/>
</dbReference>
<dbReference type="Proteomes" id="UP000298264">
    <property type="component" value="Unassembled WGS sequence"/>
</dbReference>
<evidence type="ECO:0000256" key="1">
    <source>
        <dbReference type="ARBA" id="ARBA00004370"/>
    </source>
</evidence>
<dbReference type="RefSeq" id="WP_135765593.1">
    <property type="nucleotide sequence ID" value="NZ_RQHV01000062.1"/>
</dbReference>
<dbReference type="EMBL" id="RQHV01000062">
    <property type="protein sequence ID" value="TGN06867.1"/>
    <property type="molecule type" value="Genomic_DNA"/>
</dbReference>
<sequence>MNLSLFRKFLFLSILISTFALSAQEKPELEQAPTVRPARADLPFEISEKKRLSERDLKIKKEGGYITGLPLLNSDPNNGIGYGVRVFYYYNGERSRPLFEYTPYKYRVFVQYFTTTKSNQYQDLSFDAPFIFDTKWRVRSDLIYEKNPNLLYFGMGTETLKPLSYLERNDPSGRQIRNAGFSDYSDSLMYRRPGGSGEQYNTVTDNKYNRYELENPNWTFSGEYSFFGGTVRTIAGARISRQIIRTYDGKWQDSKFGGYDQLVGLPLNILAPNEEISTPEGTTKVTEENKAGNIIGFKGGNVNTGRVAIVYDTRDFEPDPNRGLFLEATHERSLRAIGSDFQFNKNYVSARGFVSPVEWFTKKPHVLLEKLVLGAKGAMVQTNGDAPFYEMRNMWGTEVTQSGLGGRTTLRGYKQDRFVGQTMAYANFEIRWKFASIDVAKQHFDFQLVPFYDVGRVWDATEKVNLKGYKHSRGLGFRIPWNQATVIIIDHAWSAEDSQTFVNFNHIF</sequence>
<name>A0A4R9LJ23_9LEPT</name>
<keyword evidence="2" id="KW-0472">Membrane</keyword>
<keyword evidence="3" id="KW-0732">Signal</keyword>
<evidence type="ECO:0000256" key="2">
    <source>
        <dbReference type="ARBA" id="ARBA00023136"/>
    </source>
</evidence>
<dbReference type="Gene3D" id="2.40.160.50">
    <property type="entry name" value="membrane protein fhac: a member of the omp85/tpsb transporter family"/>
    <property type="match status" value="1"/>
</dbReference>
<feature type="domain" description="Bacterial surface antigen (D15)" evidence="4">
    <location>
        <begin position="118"/>
        <end position="478"/>
    </location>
</feature>
<dbReference type="Pfam" id="PF19412">
    <property type="entry name" value="DUF5982"/>
    <property type="match status" value="1"/>
</dbReference>
<reference evidence="6" key="1">
    <citation type="journal article" date="2019" name="PLoS Negl. Trop. Dis.">
        <title>Revisiting the worldwide diversity of Leptospira species in the environment.</title>
        <authorList>
            <person name="Vincent A.T."/>
            <person name="Schiettekatte O."/>
            <person name="Bourhy P."/>
            <person name="Veyrier F.J."/>
            <person name="Picardeau M."/>
        </authorList>
    </citation>
    <scope>NUCLEOTIDE SEQUENCE [LARGE SCALE GENOMIC DNA]</scope>
    <source>
        <strain evidence="6">201400974</strain>
    </source>
</reference>
<comment type="subcellular location">
    <subcellularLocation>
        <location evidence="1">Membrane</location>
    </subcellularLocation>
</comment>
<dbReference type="InterPro" id="IPR051544">
    <property type="entry name" value="TPS_OM_transporter"/>
</dbReference>